<dbReference type="EMBL" id="UYRU01046024">
    <property type="protein sequence ID" value="VDN08911.1"/>
    <property type="molecule type" value="Genomic_DNA"/>
</dbReference>
<dbReference type="Proteomes" id="UP000281553">
    <property type="component" value="Unassembled WGS sequence"/>
</dbReference>
<feature type="region of interest" description="Disordered" evidence="1">
    <location>
        <begin position="17"/>
        <end position="43"/>
    </location>
</feature>
<protein>
    <submittedName>
        <fullName evidence="2">Uncharacterized protein</fullName>
    </submittedName>
</protein>
<dbReference type="OrthoDB" id="6249289at2759"/>
<feature type="compositionally biased region" description="Basic and acidic residues" evidence="1">
    <location>
        <begin position="19"/>
        <end position="30"/>
    </location>
</feature>
<organism evidence="2 3">
    <name type="scientific">Dibothriocephalus latus</name>
    <name type="common">Fish tapeworm</name>
    <name type="synonym">Diphyllobothrium latum</name>
    <dbReference type="NCBI Taxonomy" id="60516"/>
    <lineage>
        <taxon>Eukaryota</taxon>
        <taxon>Metazoa</taxon>
        <taxon>Spiralia</taxon>
        <taxon>Lophotrochozoa</taxon>
        <taxon>Platyhelminthes</taxon>
        <taxon>Cestoda</taxon>
        <taxon>Eucestoda</taxon>
        <taxon>Diphyllobothriidea</taxon>
        <taxon>Diphyllobothriidae</taxon>
        <taxon>Dibothriocephalus</taxon>
    </lineage>
</organism>
<dbReference type="AlphaFoldDB" id="A0A3P7LRP9"/>
<reference evidence="2 3" key="1">
    <citation type="submission" date="2018-11" db="EMBL/GenBank/DDBJ databases">
        <authorList>
            <consortium name="Pathogen Informatics"/>
        </authorList>
    </citation>
    <scope>NUCLEOTIDE SEQUENCE [LARGE SCALE GENOMIC DNA]</scope>
</reference>
<keyword evidence="3" id="KW-1185">Reference proteome</keyword>
<proteinExistence type="predicted"/>
<feature type="region of interest" description="Disordered" evidence="1">
    <location>
        <begin position="75"/>
        <end position="106"/>
    </location>
</feature>
<evidence type="ECO:0000313" key="3">
    <source>
        <dbReference type="Proteomes" id="UP000281553"/>
    </source>
</evidence>
<evidence type="ECO:0000313" key="2">
    <source>
        <dbReference type="EMBL" id="VDN08911.1"/>
    </source>
</evidence>
<name>A0A3P7LRP9_DIBLA</name>
<accession>A0A3P7LRP9</accession>
<gene>
    <name evidence="2" type="ORF">DILT_LOCUS4742</name>
</gene>
<evidence type="ECO:0000256" key="1">
    <source>
        <dbReference type="SAM" id="MobiDB-lite"/>
    </source>
</evidence>
<sequence>MRSVMQDIEQGAYLATNFDGDHAIPPDEARNYPPAFGDPRRNTSMEDLLFQPASRVSLNLDGLDSPMFLGDQEISDSETVEDSGFAPTHDGYPPPAEGYNEGEGDLDWSLIQGPGALKNFSLNLPKIAKGTILY</sequence>